<comment type="caution">
    <text evidence="3">The sequence shown here is derived from an EMBL/GenBank/DDBJ whole genome shotgun (WGS) entry which is preliminary data.</text>
</comment>
<feature type="chain" id="PRO_5015531828" evidence="2">
    <location>
        <begin position="28"/>
        <end position="206"/>
    </location>
</feature>
<name>A0A2U1NVW0_ARTAN</name>
<evidence type="ECO:0000256" key="2">
    <source>
        <dbReference type="SAM" id="SignalP"/>
    </source>
</evidence>
<feature type="region of interest" description="Disordered" evidence="1">
    <location>
        <begin position="138"/>
        <end position="164"/>
    </location>
</feature>
<sequence>MESVKLATALTITMIVFMAFTSSGTMAQEFAAAPAPSPSMESAGVALQVPALLAAIGIQDTSNNPLPMNISIEKLLSSRFAIQVKKALIAESVRDSLHNWCKRVKERSKTLRSVATRSTCSLGSTIDEGDEEITVASGTLSQSSSTGTLNHMDDDNQDSGPLPQQELSFRMSEYLSDTMRHVPTNHDIEEDEESKVQTLEELFQKT</sequence>
<keyword evidence="2" id="KW-0732">Signal</keyword>
<evidence type="ECO:0000256" key="1">
    <source>
        <dbReference type="SAM" id="MobiDB-lite"/>
    </source>
</evidence>
<dbReference type="STRING" id="35608.A0A2U1NVW0"/>
<feature type="region of interest" description="Disordered" evidence="1">
    <location>
        <begin position="183"/>
        <end position="206"/>
    </location>
</feature>
<accession>A0A2U1NVW0</accession>
<evidence type="ECO:0000313" key="3">
    <source>
        <dbReference type="EMBL" id="PWA77652.1"/>
    </source>
</evidence>
<dbReference type="EMBL" id="PKPP01002095">
    <property type="protein sequence ID" value="PWA77652.1"/>
    <property type="molecule type" value="Genomic_DNA"/>
</dbReference>
<feature type="signal peptide" evidence="2">
    <location>
        <begin position="1"/>
        <end position="27"/>
    </location>
</feature>
<gene>
    <name evidence="3" type="ORF">CTI12_AA224010</name>
</gene>
<proteinExistence type="predicted"/>
<evidence type="ECO:0000313" key="4">
    <source>
        <dbReference type="Proteomes" id="UP000245207"/>
    </source>
</evidence>
<dbReference type="OrthoDB" id="1730412at2759"/>
<feature type="compositionally biased region" description="Low complexity" evidence="1">
    <location>
        <begin position="138"/>
        <end position="149"/>
    </location>
</feature>
<reference evidence="3 4" key="1">
    <citation type="journal article" date="2018" name="Mol. Plant">
        <title>The genome of Artemisia annua provides insight into the evolution of Asteraceae family and artemisinin biosynthesis.</title>
        <authorList>
            <person name="Shen Q."/>
            <person name="Zhang L."/>
            <person name="Liao Z."/>
            <person name="Wang S."/>
            <person name="Yan T."/>
            <person name="Shi P."/>
            <person name="Liu M."/>
            <person name="Fu X."/>
            <person name="Pan Q."/>
            <person name="Wang Y."/>
            <person name="Lv Z."/>
            <person name="Lu X."/>
            <person name="Zhang F."/>
            <person name="Jiang W."/>
            <person name="Ma Y."/>
            <person name="Chen M."/>
            <person name="Hao X."/>
            <person name="Li L."/>
            <person name="Tang Y."/>
            <person name="Lv G."/>
            <person name="Zhou Y."/>
            <person name="Sun X."/>
            <person name="Brodelius P.E."/>
            <person name="Rose J.K.C."/>
            <person name="Tang K."/>
        </authorList>
    </citation>
    <scope>NUCLEOTIDE SEQUENCE [LARGE SCALE GENOMIC DNA]</scope>
    <source>
        <strain evidence="4">cv. Huhao1</strain>
        <tissue evidence="3">Leaf</tissue>
    </source>
</reference>
<dbReference type="AlphaFoldDB" id="A0A2U1NVW0"/>
<protein>
    <submittedName>
        <fullName evidence="3">Mlo-related protein</fullName>
    </submittedName>
</protein>
<dbReference type="Proteomes" id="UP000245207">
    <property type="component" value="Unassembled WGS sequence"/>
</dbReference>
<keyword evidence="4" id="KW-1185">Reference proteome</keyword>
<organism evidence="3 4">
    <name type="scientific">Artemisia annua</name>
    <name type="common">Sweet wormwood</name>
    <dbReference type="NCBI Taxonomy" id="35608"/>
    <lineage>
        <taxon>Eukaryota</taxon>
        <taxon>Viridiplantae</taxon>
        <taxon>Streptophyta</taxon>
        <taxon>Embryophyta</taxon>
        <taxon>Tracheophyta</taxon>
        <taxon>Spermatophyta</taxon>
        <taxon>Magnoliopsida</taxon>
        <taxon>eudicotyledons</taxon>
        <taxon>Gunneridae</taxon>
        <taxon>Pentapetalae</taxon>
        <taxon>asterids</taxon>
        <taxon>campanulids</taxon>
        <taxon>Asterales</taxon>
        <taxon>Asteraceae</taxon>
        <taxon>Asteroideae</taxon>
        <taxon>Anthemideae</taxon>
        <taxon>Artemisiinae</taxon>
        <taxon>Artemisia</taxon>
    </lineage>
</organism>